<dbReference type="AlphaFoldDB" id="A0A8J5TGX1"/>
<dbReference type="GO" id="GO:0005737">
    <property type="term" value="C:cytoplasm"/>
    <property type="evidence" value="ECO:0007669"/>
    <property type="project" value="TreeGrafter"/>
</dbReference>
<keyword evidence="3" id="KW-0288">FMN</keyword>
<dbReference type="InterPro" id="IPR052582">
    <property type="entry name" value="tRNA-DUS-like"/>
</dbReference>
<dbReference type="InterPro" id="IPR035587">
    <property type="entry name" value="DUS-like_FMN-bd"/>
</dbReference>
<dbReference type="GO" id="GO:0050660">
    <property type="term" value="F:flavin adenine dinucleotide binding"/>
    <property type="evidence" value="ECO:0007669"/>
    <property type="project" value="InterPro"/>
</dbReference>
<gene>
    <name evidence="6" type="ORF">GUJ93_ZPchr0014g46944</name>
</gene>
<comment type="caution">
    <text evidence="6">The sequence shown here is derived from an EMBL/GenBank/DDBJ whole genome shotgun (WGS) entry which is preliminary data.</text>
</comment>
<evidence type="ECO:0000256" key="3">
    <source>
        <dbReference type="ARBA" id="ARBA00022643"/>
    </source>
</evidence>
<evidence type="ECO:0000256" key="4">
    <source>
        <dbReference type="ARBA" id="ARBA00023002"/>
    </source>
</evidence>
<dbReference type="Pfam" id="PF01207">
    <property type="entry name" value="Dus"/>
    <property type="match status" value="1"/>
</dbReference>
<dbReference type="InterPro" id="IPR018517">
    <property type="entry name" value="tRNA_hU_synthase_CS"/>
</dbReference>
<reference evidence="6" key="1">
    <citation type="journal article" date="2021" name="bioRxiv">
        <title>Whole Genome Assembly and Annotation of Northern Wild Rice, Zizania palustris L., Supports a Whole Genome Duplication in the Zizania Genus.</title>
        <authorList>
            <person name="Haas M."/>
            <person name="Kono T."/>
            <person name="Macchietto M."/>
            <person name="Millas R."/>
            <person name="McGilp L."/>
            <person name="Shao M."/>
            <person name="Duquette J."/>
            <person name="Hirsch C.N."/>
            <person name="Kimball J."/>
        </authorList>
    </citation>
    <scope>NUCLEOTIDE SEQUENCE</scope>
    <source>
        <tissue evidence="6">Fresh leaf tissue</tissue>
    </source>
</reference>
<proteinExistence type="predicted"/>
<evidence type="ECO:0000256" key="1">
    <source>
        <dbReference type="ARBA" id="ARBA00001917"/>
    </source>
</evidence>
<dbReference type="PANTHER" id="PTHR45936:SF1">
    <property type="entry name" value="TRNA-DIHYDROURIDINE(20) SYNTHASE [NAD(P)+]-LIKE"/>
    <property type="match status" value="1"/>
</dbReference>
<dbReference type="GO" id="GO:0017150">
    <property type="term" value="F:tRNA dihydrouridine synthase activity"/>
    <property type="evidence" value="ECO:0007669"/>
    <property type="project" value="InterPro"/>
</dbReference>
<sequence>MGSLPFRLMAAEYGADITYGEEIIDHKFLKCERVTNESLGTTDFLERGTDNVVFRTCPKERDMVVFQMGTSDAVRALKAAQIVCNDVAAIDINMGCPKSFSISGGMGAALLSKPELIHDILTTLRRNLDTTVTCKIRLLNTRQDTVELARRIEKTGVPALAVHGRKVKDRPKDPAKWDEIADVVSALSIPVIANGDVFEYDDFKRIKDATEVPCGTPQFFVPKGKKPWEDVKREYVRKSILWENDLKSTKQTLKELIMHYSCLELPEGKGINKCDTGADLAKLYGEEDYYNFVVSNRN</sequence>
<evidence type="ECO:0000313" key="6">
    <source>
        <dbReference type="EMBL" id="KAG8082778.1"/>
    </source>
</evidence>
<dbReference type="OrthoDB" id="10262250at2759"/>
<protein>
    <recommendedName>
        <fullName evidence="5">DUS-like FMN-binding domain-containing protein</fullName>
    </recommendedName>
</protein>
<feature type="domain" description="DUS-like FMN-binding" evidence="5">
    <location>
        <begin position="23"/>
        <end position="210"/>
    </location>
</feature>
<comment type="cofactor">
    <cofactor evidence="1">
        <name>FMN</name>
        <dbReference type="ChEBI" id="CHEBI:58210"/>
    </cofactor>
</comment>
<dbReference type="CDD" id="cd02801">
    <property type="entry name" value="DUS_like_FMN"/>
    <property type="match status" value="1"/>
</dbReference>
<dbReference type="PROSITE" id="PS01136">
    <property type="entry name" value="UPF0034"/>
    <property type="match status" value="1"/>
</dbReference>
<keyword evidence="4" id="KW-0560">Oxidoreductase</keyword>
<organism evidence="6 7">
    <name type="scientific">Zizania palustris</name>
    <name type="common">Northern wild rice</name>
    <dbReference type="NCBI Taxonomy" id="103762"/>
    <lineage>
        <taxon>Eukaryota</taxon>
        <taxon>Viridiplantae</taxon>
        <taxon>Streptophyta</taxon>
        <taxon>Embryophyta</taxon>
        <taxon>Tracheophyta</taxon>
        <taxon>Spermatophyta</taxon>
        <taxon>Magnoliopsida</taxon>
        <taxon>Liliopsida</taxon>
        <taxon>Poales</taxon>
        <taxon>Poaceae</taxon>
        <taxon>BOP clade</taxon>
        <taxon>Oryzoideae</taxon>
        <taxon>Oryzeae</taxon>
        <taxon>Zizaniinae</taxon>
        <taxon>Zizania</taxon>
    </lineage>
</organism>
<reference evidence="6" key="2">
    <citation type="submission" date="2021-02" db="EMBL/GenBank/DDBJ databases">
        <authorList>
            <person name="Kimball J.A."/>
            <person name="Haas M.W."/>
            <person name="Macchietto M."/>
            <person name="Kono T."/>
            <person name="Duquette J."/>
            <person name="Shao M."/>
        </authorList>
    </citation>
    <scope>NUCLEOTIDE SEQUENCE</scope>
    <source>
        <tissue evidence="6">Fresh leaf tissue</tissue>
    </source>
</reference>
<accession>A0A8J5TGX1</accession>
<evidence type="ECO:0000259" key="5">
    <source>
        <dbReference type="Pfam" id="PF01207"/>
    </source>
</evidence>
<evidence type="ECO:0000256" key="2">
    <source>
        <dbReference type="ARBA" id="ARBA00022630"/>
    </source>
</evidence>
<keyword evidence="2" id="KW-0285">Flavoprotein</keyword>
<dbReference type="PANTHER" id="PTHR45936">
    <property type="entry name" value="TRNA-DIHYDROURIDINE(20) SYNTHASE [NAD(P)+]-LIKE"/>
    <property type="match status" value="1"/>
</dbReference>
<evidence type="ECO:0000313" key="7">
    <source>
        <dbReference type="Proteomes" id="UP000729402"/>
    </source>
</evidence>
<dbReference type="EMBL" id="JAAALK010000086">
    <property type="protein sequence ID" value="KAG8082778.1"/>
    <property type="molecule type" value="Genomic_DNA"/>
</dbReference>
<keyword evidence="7" id="KW-1185">Reference proteome</keyword>
<dbReference type="Proteomes" id="UP000729402">
    <property type="component" value="Unassembled WGS sequence"/>
</dbReference>
<name>A0A8J5TGX1_ZIZPA</name>